<dbReference type="Proteomes" id="UP001190825">
    <property type="component" value="Unassembled WGS sequence"/>
</dbReference>
<dbReference type="PIRSF" id="PIRSF036548">
    <property type="entry name" value="Fdx_FixX"/>
    <property type="match status" value="1"/>
</dbReference>
<keyword evidence="5 10" id="KW-0479">Metal-binding</keyword>
<keyword evidence="8 10" id="KW-0411">Iron-sulfur</keyword>
<evidence type="ECO:0000256" key="8">
    <source>
        <dbReference type="ARBA" id="ARBA00023014"/>
    </source>
</evidence>
<dbReference type="RefSeq" id="WP_028054784.1">
    <property type="nucleotide sequence ID" value="NZ_CABFNB010000145.1"/>
</dbReference>
<gene>
    <name evidence="13" type="primary">ydiT</name>
    <name evidence="12" type="ORF">BMJ33_03120</name>
    <name evidence="13" type="ORF">EMEDMD4_750022</name>
</gene>
<dbReference type="EMBL" id="NBUC01000027">
    <property type="protein sequence ID" value="PLU08233.1"/>
    <property type="molecule type" value="Genomic_DNA"/>
</dbReference>
<dbReference type="InterPro" id="IPR017896">
    <property type="entry name" value="4Fe4S_Fe-S-bd"/>
</dbReference>
<keyword evidence="6 10" id="KW-0249">Electron transport</keyword>
<evidence type="ECO:0000313" key="14">
    <source>
        <dbReference type="Proteomes" id="UP001190825"/>
    </source>
</evidence>
<sequence>MKTAIAERIEDKLYQNRYLVDAGRPHITVRPHRSPSLNLLALTRVCPAKCYELNETGQVEVTADGCMECGTCRVLCEANGDVEWSYPRGGFGILFKFG</sequence>
<evidence type="ECO:0000256" key="4">
    <source>
        <dbReference type="ARBA" id="ARBA00022448"/>
    </source>
</evidence>
<reference evidence="13" key="3">
    <citation type="submission" date="2019-06" db="EMBL/GenBank/DDBJ databases">
        <authorList>
            <person name="Le Quere A."/>
            <person name="Colella S."/>
        </authorList>
    </citation>
    <scope>NUCLEOTIDE SEQUENCE</scope>
    <source>
        <strain evidence="13">EmedicaeMD41</strain>
    </source>
</reference>
<dbReference type="Proteomes" id="UP000507954">
    <property type="component" value="Unassembled WGS sequence"/>
</dbReference>
<dbReference type="Pfam" id="PF05187">
    <property type="entry name" value="Fer4_ETF_QO"/>
    <property type="match status" value="1"/>
</dbReference>
<name>A0A508X560_9HYPH</name>
<feature type="domain" description="4Fe-4S ferredoxin-type" evidence="11">
    <location>
        <begin position="57"/>
        <end position="87"/>
    </location>
</feature>
<proteinExistence type="predicted"/>
<evidence type="ECO:0000313" key="13">
    <source>
        <dbReference type="EMBL" id="VTZ64935.1"/>
    </source>
</evidence>
<dbReference type="InterPro" id="IPR012206">
    <property type="entry name" value="Fd_FixX"/>
</dbReference>
<keyword evidence="9" id="KW-0535">Nitrogen fixation</keyword>
<accession>A0A508X560</accession>
<evidence type="ECO:0000256" key="5">
    <source>
        <dbReference type="ARBA" id="ARBA00022723"/>
    </source>
</evidence>
<reference evidence="12" key="1">
    <citation type="submission" date="2017-04" db="EMBL/GenBank/DDBJ databases">
        <authorList>
            <person name="Porter S."/>
            <person name="Friesen M.L."/>
            <person name="Faber-Hammond J."/>
        </authorList>
    </citation>
    <scope>NUCLEOTIDE SEQUENCE</scope>
    <source>
        <strain evidence="12">Str16</strain>
    </source>
</reference>
<keyword evidence="14" id="KW-1185">Reference proteome</keyword>
<dbReference type="AlphaFoldDB" id="A0A508X560"/>
<reference evidence="12 14" key="2">
    <citation type="journal article" date="2018" name="FEMS Microbiol. Ecol.">
        <title>Co-invading symbiotic mutualists of Medicago polymorpha retain high ancestral diversity and contain diverse accessory genomes.</title>
        <authorList>
            <person name="Porter S.S."/>
            <person name="Faber-Hammond J.J."/>
            <person name="Friesen M.L."/>
        </authorList>
    </citation>
    <scope>NUCLEOTIDE SEQUENCE [LARGE SCALE GENOMIC DNA]</scope>
    <source>
        <strain evidence="12 14">Str16</strain>
    </source>
</reference>
<evidence type="ECO:0000256" key="9">
    <source>
        <dbReference type="ARBA" id="ARBA00023231"/>
    </source>
</evidence>
<keyword evidence="7 10" id="KW-0408">Iron</keyword>
<dbReference type="PROSITE" id="PS00198">
    <property type="entry name" value="4FE4S_FER_1"/>
    <property type="match status" value="1"/>
</dbReference>
<organism evidence="13">
    <name type="scientific">Sinorhizobium medicae</name>
    <dbReference type="NCBI Taxonomy" id="110321"/>
    <lineage>
        <taxon>Bacteria</taxon>
        <taxon>Pseudomonadati</taxon>
        <taxon>Pseudomonadota</taxon>
        <taxon>Alphaproteobacteria</taxon>
        <taxon>Hyphomicrobiales</taxon>
        <taxon>Rhizobiaceae</taxon>
        <taxon>Sinorhizobium/Ensifer group</taxon>
        <taxon>Sinorhizobium</taxon>
    </lineage>
</organism>
<dbReference type="PANTHER" id="PTHR43082:SF3">
    <property type="entry name" value="FERREDOXIN-LIKE PROTEIN YDIT"/>
    <property type="match status" value="1"/>
</dbReference>
<dbReference type="InterPro" id="IPR007859">
    <property type="entry name" value="ETF-QO/FixX_C"/>
</dbReference>
<dbReference type="EMBL" id="CABFNB010000145">
    <property type="protein sequence ID" value="VTZ64935.1"/>
    <property type="molecule type" value="Genomic_DNA"/>
</dbReference>
<dbReference type="GO" id="GO:0005506">
    <property type="term" value="F:iron ion binding"/>
    <property type="evidence" value="ECO:0007669"/>
    <property type="project" value="UniProtKB-UniRule"/>
</dbReference>
<evidence type="ECO:0000256" key="6">
    <source>
        <dbReference type="ARBA" id="ARBA00022982"/>
    </source>
</evidence>
<dbReference type="GO" id="GO:0051536">
    <property type="term" value="F:iron-sulfur cluster binding"/>
    <property type="evidence" value="ECO:0007669"/>
    <property type="project" value="UniProtKB-KW"/>
</dbReference>
<comment type="similarity">
    <text evidence="2">To ferredoxins from P.putida and C.tartarivorum, ferredoxin I from A.vinelandii, ferredoxin II from D.desulfuricans.</text>
</comment>
<dbReference type="PROSITE" id="PS51379">
    <property type="entry name" value="4FE4S_FER_2"/>
    <property type="match status" value="1"/>
</dbReference>
<evidence type="ECO:0000256" key="3">
    <source>
        <dbReference type="ARBA" id="ARBA00020378"/>
    </source>
</evidence>
<evidence type="ECO:0000259" key="11">
    <source>
        <dbReference type="PROSITE" id="PS51379"/>
    </source>
</evidence>
<evidence type="ECO:0000256" key="7">
    <source>
        <dbReference type="ARBA" id="ARBA00023004"/>
    </source>
</evidence>
<dbReference type="Gene3D" id="3.30.70.20">
    <property type="match status" value="1"/>
</dbReference>
<evidence type="ECO:0000256" key="2">
    <source>
        <dbReference type="ARBA" id="ARBA00009192"/>
    </source>
</evidence>
<protein>
    <recommendedName>
        <fullName evidence="3 10">Ferredoxin-like protein</fullName>
    </recommendedName>
</protein>
<evidence type="ECO:0000256" key="10">
    <source>
        <dbReference type="PIRNR" id="PIRNR036548"/>
    </source>
</evidence>
<evidence type="ECO:0000256" key="1">
    <source>
        <dbReference type="ARBA" id="ARBA00003208"/>
    </source>
</evidence>
<keyword evidence="4 10" id="KW-0813">Transport</keyword>
<comment type="function">
    <text evidence="1 10">Could be a 3Fe-4S cluster-containing protein.</text>
</comment>
<dbReference type="InterPro" id="IPR017900">
    <property type="entry name" value="4Fe4S_Fe_S_CS"/>
</dbReference>
<dbReference type="PANTHER" id="PTHR43082">
    <property type="entry name" value="FERREDOXIN-LIKE"/>
    <property type="match status" value="1"/>
</dbReference>
<evidence type="ECO:0000313" key="12">
    <source>
        <dbReference type="EMBL" id="PLU08233.1"/>
    </source>
</evidence>
<dbReference type="SUPFAM" id="SSF54862">
    <property type="entry name" value="4Fe-4S ferredoxins"/>
    <property type="match status" value="1"/>
</dbReference>